<feature type="transmembrane region" description="Helical" evidence="6">
    <location>
        <begin position="214"/>
        <end position="237"/>
    </location>
</feature>
<accession>A0AAN7U3U3</accession>
<keyword evidence="3 6" id="KW-0812">Transmembrane</keyword>
<dbReference type="GO" id="GO:0008195">
    <property type="term" value="F:phosphatidate phosphatase activity"/>
    <property type="evidence" value="ECO:0007669"/>
    <property type="project" value="TreeGrafter"/>
</dbReference>
<evidence type="ECO:0000313" key="8">
    <source>
        <dbReference type="EMBL" id="KAK5581125.1"/>
    </source>
</evidence>
<feature type="transmembrane region" description="Helical" evidence="6">
    <location>
        <begin position="183"/>
        <end position="202"/>
    </location>
</feature>
<dbReference type="InterPro" id="IPR000326">
    <property type="entry name" value="PAP2/HPO"/>
</dbReference>
<keyword evidence="5 6" id="KW-0472">Membrane</keyword>
<dbReference type="EMBL" id="JAVFKY010000002">
    <property type="protein sequence ID" value="KAK5581125.1"/>
    <property type="molecule type" value="Genomic_DNA"/>
</dbReference>
<feature type="domain" description="Phosphatidic acid phosphatase type 2/haloperoxidase" evidence="7">
    <location>
        <begin position="104"/>
        <end position="229"/>
    </location>
</feature>
<dbReference type="PANTHER" id="PTHR10165:SF35">
    <property type="entry name" value="RE23632P"/>
    <property type="match status" value="1"/>
</dbReference>
<evidence type="ECO:0000256" key="2">
    <source>
        <dbReference type="ARBA" id="ARBA00008816"/>
    </source>
</evidence>
<dbReference type="SMART" id="SM00014">
    <property type="entry name" value="acidPPc"/>
    <property type="match status" value="1"/>
</dbReference>
<organism evidence="8 9">
    <name type="scientific">Dictyostelium firmibasis</name>
    <dbReference type="NCBI Taxonomy" id="79012"/>
    <lineage>
        <taxon>Eukaryota</taxon>
        <taxon>Amoebozoa</taxon>
        <taxon>Evosea</taxon>
        <taxon>Eumycetozoa</taxon>
        <taxon>Dictyostelia</taxon>
        <taxon>Dictyosteliales</taxon>
        <taxon>Dictyosteliaceae</taxon>
        <taxon>Dictyostelium</taxon>
    </lineage>
</organism>
<dbReference type="CDD" id="cd03390">
    <property type="entry name" value="PAP2_containing_1_like"/>
    <property type="match status" value="1"/>
</dbReference>
<feature type="transmembrane region" description="Helical" evidence="6">
    <location>
        <begin position="153"/>
        <end position="171"/>
    </location>
</feature>
<feature type="transmembrane region" description="Helical" evidence="6">
    <location>
        <begin position="20"/>
        <end position="40"/>
    </location>
</feature>
<dbReference type="InterPro" id="IPR043216">
    <property type="entry name" value="PAP-like"/>
</dbReference>
<dbReference type="GO" id="GO:0016020">
    <property type="term" value="C:membrane"/>
    <property type="evidence" value="ECO:0007669"/>
    <property type="project" value="UniProtKB-SubCell"/>
</dbReference>
<evidence type="ECO:0000256" key="4">
    <source>
        <dbReference type="ARBA" id="ARBA00022989"/>
    </source>
</evidence>
<dbReference type="GO" id="GO:0046839">
    <property type="term" value="P:phospholipid dephosphorylation"/>
    <property type="evidence" value="ECO:0007669"/>
    <property type="project" value="TreeGrafter"/>
</dbReference>
<dbReference type="Gene3D" id="1.20.144.10">
    <property type="entry name" value="Phosphatidic acid phosphatase type 2/haloperoxidase"/>
    <property type="match status" value="1"/>
</dbReference>
<evidence type="ECO:0000256" key="6">
    <source>
        <dbReference type="SAM" id="Phobius"/>
    </source>
</evidence>
<proteinExistence type="inferred from homology"/>
<dbReference type="AlphaFoldDB" id="A0AAN7U3U3"/>
<comment type="similarity">
    <text evidence="2">Belongs to the PA-phosphatase related phosphoesterase family.</text>
</comment>
<evidence type="ECO:0000313" key="9">
    <source>
        <dbReference type="Proteomes" id="UP001344447"/>
    </source>
</evidence>
<reference evidence="8 9" key="1">
    <citation type="submission" date="2023-11" db="EMBL/GenBank/DDBJ databases">
        <title>Dfirmibasis_genome.</title>
        <authorList>
            <person name="Edelbroek B."/>
            <person name="Kjellin J."/>
            <person name="Jerlstrom-Hultqvist J."/>
            <person name="Soderbom F."/>
        </authorList>
    </citation>
    <scope>NUCLEOTIDE SEQUENCE [LARGE SCALE GENOMIC DNA]</scope>
    <source>
        <strain evidence="8 9">TNS-C-14</strain>
    </source>
</reference>
<protein>
    <recommendedName>
        <fullName evidence="7">Phosphatidic acid phosphatase type 2/haloperoxidase domain-containing protein</fullName>
    </recommendedName>
</protein>
<keyword evidence="9" id="KW-1185">Reference proteome</keyword>
<name>A0AAN7U3U3_9MYCE</name>
<evidence type="ECO:0000256" key="5">
    <source>
        <dbReference type="ARBA" id="ARBA00023136"/>
    </source>
</evidence>
<dbReference type="InterPro" id="IPR036938">
    <property type="entry name" value="PAP2/HPO_sf"/>
</dbReference>
<dbReference type="GO" id="GO:0006644">
    <property type="term" value="P:phospholipid metabolic process"/>
    <property type="evidence" value="ECO:0007669"/>
    <property type="project" value="InterPro"/>
</dbReference>
<dbReference type="Pfam" id="PF01569">
    <property type="entry name" value="PAP2"/>
    <property type="match status" value="1"/>
</dbReference>
<evidence type="ECO:0000256" key="1">
    <source>
        <dbReference type="ARBA" id="ARBA00004141"/>
    </source>
</evidence>
<evidence type="ECO:0000256" key="3">
    <source>
        <dbReference type="ARBA" id="ARBA00022692"/>
    </source>
</evidence>
<feature type="transmembrane region" description="Helical" evidence="6">
    <location>
        <begin position="71"/>
        <end position="91"/>
    </location>
</feature>
<dbReference type="Proteomes" id="UP001344447">
    <property type="component" value="Unassembled WGS sequence"/>
</dbReference>
<sequence length="271" mass="30623">MIHKVSFYGKTTWFTKQHLIDWFLCLGIFVIESVLFNFVIQPFHRFEPESSTSPYDFQLIQYPLLPDIVPVWLLMLISLGLPMIVFIGYHIKNRNSHDFHHAALGLFQAFTITMLFTDILKVSAGRYRPDYGERLATGIASVIREGRVSFPSGHSSVSFCGMTFLSFYLCGKTKVFLKDGGNIIKALVCLCPFIISSLIAVSRTVDYHHDFSDILAGSVIGLAIGIFVYFMNFNSLFSKECSLPKNRINPHYARDGLLSSEYQSLSISSSL</sequence>
<dbReference type="SUPFAM" id="SSF48317">
    <property type="entry name" value="Acid phosphatase/Vanadium-dependent haloperoxidase"/>
    <property type="match status" value="1"/>
</dbReference>
<feature type="transmembrane region" description="Helical" evidence="6">
    <location>
        <begin position="103"/>
        <end position="124"/>
    </location>
</feature>
<comment type="caution">
    <text evidence="8">The sequence shown here is derived from an EMBL/GenBank/DDBJ whole genome shotgun (WGS) entry which is preliminary data.</text>
</comment>
<comment type="subcellular location">
    <subcellularLocation>
        <location evidence="1">Membrane</location>
        <topology evidence="1">Multi-pass membrane protein</topology>
    </subcellularLocation>
</comment>
<keyword evidence="4 6" id="KW-1133">Transmembrane helix</keyword>
<dbReference type="PANTHER" id="PTHR10165">
    <property type="entry name" value="LIPID PHOSPHATE PHOSPHATASE"/>
    <property type="match status" value="1"/>
</dbReference>
<evidence type="ECO:0000259" key="7">
    <source>
        <dbReference type="SMART" id="SM00014"/>
    </source>
</evidence>
<gene>
    <name evidence="8" type="ORF">RB653_001153</name>
</gene>